<evidence type="ECO:0000256" key="2">
    <source>
        <dbReference type="ARBA" id="ARBA00008787"/>
    </source>
</evidence>
<keyword evidence="5" id="KW-0143">Chaperone</keyword>
<evidence type="ECO:0000256" key="5">
    <source>
        <dbReference type="ARBA" id="ARBA00023186"/>
    </source>
</evidence>
<dbReference type="AlphaFoldDB" id="A0A1Y3PWU4"/>
<evidence type="ECO:0000313" key="8">
    <source>
        <dbReference type="Proteomes" id="UP000196475"/>
    </source>
</evidence>
<comment type="caution">
    <text evidence="7">The sequence shown here is derived from an EMBL/GenBank/DDBJ whole genome shotgun (WGS) entry which is preliminary data.</text>
</comment>
<evidence type="ECO:0000313" key="7">
    <source>
        <dbReference type="EMBL" id="OUM88839.1"/>
    </source>
</evidence>
<dbReference type="PANTHER" id="PTHR34773">
    <property type="entry name" value="FLAGELLAR SECRETION CHAPERONE FLIS"/>
    <property type="match status" value="1"/>
</dbReference>
<keyword evidence="3" id="KW-0963">Cytoplasm</keyword>
<keyword evidence="7" id="KW-0282">Flagellum</keyword>
<dbReference type="SUPFAM" id="SSF101116">
    <property type="entry name" value="Flagellar export chaperone FliS"/>
    <property type="match status" value="1"/>
</dbReference>
<evidence type="ECO:0000256" key="3">
    <source>
        <dbReference type="ARBA" id="ARBA00022490"/>
    </source>
</evidence>
<evidence type="ECO:0000256" key="4">
    <source>
        <dbReference type="ARBA" id="ARBA00022795"/>
    </source>
</evidence>
<dbReference type="InterPro" id="IPR003713">
    <property type="entry name" value="FliS"/>
</dbReference>
<organism evidence="7 8">
    <name type="scientific">Bacillus thermozeamaize</name>
    <dbReference type="NCBI Taxonomy" id="230954"/>
    <lineage>
        <taxon>Bacteria</taxon>
        <taxon>Bacillati</taxon>
        <taxon>Bacillota</taxon>
        <taxon>Bacilli</taxon>
        <taxon>Bacillales</taxon>
        <taxon>Bacillaceae</taxon>
        <taxon>Bacillus</taxon>
    </lineage>
</organism>
<comment type="similarity">
    <text evidence="2">Belongs to the FliS family.</text>
</comment>
<dbReference type="InterPro" id="IPR036584">
    <property type="entry name" value="FliS_sf"/>
</dbReference>
<dbReference type="Pfam" id="PF02561">
    <property type="entry name" value="FliS"/>
    <property type="match status" value="1"/>
</dbReference>
<keyword evidence="7" id="KW-0969">Cilium</keyword>
<name>A0A1Y3PWU4_9BACI</name>
<gene>
    <name evidence="7" type="ORF">BAA01_14195</name>
</gene>
<evidence type="ECO:0000256" key="6">
    <source>
        <dbReference type="SAM" id="Coils"/>
    </source>
</evidence>
<dbReference type="GO" id="GO:0005829">
    <property type="term" value="C:cytosol"/>
    <property type="evidence" value="ECO:0007669"/>
    <property type="project" value="UniProtKB-SubCell"/>
</dbReference>
<feature type="coiled-coil region" evidence="6">
    <location>
        <begin position="96"/>
        <end position="123"/>
    </location>
</feature>
<dbReference type="NCBIfam" id="TIGR00208">
    <property type="entry name" value="fliS"/>
    <property type="match status" value="1"/>
</dbReference>
<accession>A0A1Y3PWU4</accession>
<evidence type="ECO:0000256" key="1">
    <source>
        <dbReference type="ARBA" id="ARBA00004514"/>
    </source>
</evidence>
<keyword evidence="4" id="KW-1005">Bacterial flagellum biogenesis</keyword>
<protein>
    <submittedName>
        <fullName evidence="7">Flagellar export chaperone FliS</fullName>
    </submittedName>
</protein>
<comment type="subcellular location">
    <subcellularLocation>
        <location evidence="1">Cytoplasm</location>
        <location evidence="1">Cytosol</location>
    </subcellularLocation>
</comment>
<dbReference type="GO" id="GO:0044780">
    <property type="term" value="P:bacterial-type flagellum assembly"/>
    <property type="evidence" value="ECO:0007669"/>
    <property type="project" value="InterPro"/>
</dbReference>
<dbReference type="Proteomes" id="UP000196475">
    <property type="component" value="Unassembled WGS sequence"/>
</dbReference>
<proteinExistence type="inferred from homology"/>
<keyword evidence="6" id="KW-0175">Coiled coil</keyword>
<dbReference type="PIRSF" id="PIRSF039090">
    <property type="entry name" value="Flis"/>
    <property type="match status" value="1"/>
</dbReference>
<dbReference type="CDD" id="cd16098">
    <property type="entry name" value="FliS"/>
    <property type="match status" value="1"/>
</dbReference>
<dbReference type="PANTHER" id="PTHR34773:SF1">
    <property type="entry name" value="FLAGELLAR SECRETION CHAPERONE FLIS"/>
    <property type="match status" value="1"/>
</dbReference>
<dbReference type="GO" id="GO:0071973">
    <property type="term" value="P:bacterial-type flagellum-dependent cell motility"/>
    <property type="evidence" value="ECO:0007669"/>
    <property type="project" value="TreeGrafter"/>
</dbReference>
<dbReference type="Gene3D" id="1.20.120.340">
    <property type="entry name" value="Flagellar protein FliS"/>
    <property type="match status" value="1"/>
</dbReference>
<sequence length="123" mass="14441">MTNPYQAYQINQVMTASPPELTLMLYQGAARFLKQAIQAHQSKDWATVNERLQRVQDIYYELLATLNQEYEIGRSLASMYDFLIRHVREANVAKDLAKMEEALELTEELRDTWEQAMKQLKQN</sequence>
<keyword evidence="7" id="KW-0966">Cell projection</keyword>
<reference evidence="8" key="1">
    <citation type="submission" date="2016-06" db="EMBL/GenBank/DDBJ databases">
        <authorList>
            <person name="Nascimento L."/>
            <person name="Pereira R.V."/>
            <person name="Martins L.F."/>
            <person name="Quaggio R.B."/>
            <person name="Silva A.M."/>
            <person name="Setubal J.C."/>
        </authorList>
    </citation>
    <scope>NUCLEOTIDE SEQUENCE [LARGE SCALE GENOMIC DNA]</scope>
</reference>
<dbReference type="EMBL" id="LZRT01000056">
    <property type="protein sequence ID" value="OUM88839.1"/>
    <property type="molecule type" value="Genomic_DNA"/>
</dbReference>